<reference evidence="2" key="2">
    <citation type="submission" date="2023-05" db="EMBL/GenBank/DDBJ databases">
        <authorList>
            <person name="Schelkunov M.I."/>
        </authorList>
    </citation>
    <scope>NUCLEOTIDE SEQUENCE</scope>
    <source>
        <strain evidence="2">Hsosn_3</strain>
        <tissue evidence="2">Leaf</tissue>
    </source>
</reference>
<proteinExistence type="predicted"/>
<comment type="caution">
    <text evidence="2">The sequence shown here is derived from an EMBL/GenBank/DDBJ whole genome shotgun (WGS) entry which is preliminary data.</text>
</comment>
<accession>A0AAD8GNU1</accession>
<name>A0AAD8GNU1_9APIA</name>
<evidence type="ECO:0000313" key="2">
    <source>
        <dbReference type="EMBL" id="KAK1351494.1"/>
    </source>
</evidence>
<protein>
    <recommendedName>
        <fullName evidence="1">Reverse transcriptase zinc-binding domain-containing protein</fullName>
    </recommendedName>
</protein>
<keyword evidence="3" id="KW-1185">Reference proteome</keyword>
<gene>
    <name evidence="2" type="ORF">POM88_054288</name>
</gene>
<dbReference type="Proteomes" id="UP001237642">
    <property type="component" value="Unassembled WGS sequence"/>
</dbReference>
<feature type="domain" description="Reverse transcriptase zinc-binding" evidence="1">
    <location>
        <begin position="105"/>
        <end position="180"/>
    </location>
</feature>
<dbReference type="EMBL" id="JAUIZM010000033">
    <property type="protein sequence ID" value="KAK1351494.1"/>
    <property type="molecule type" value="Genomic_DNA"/>
</dbReference>
<dbReference type="Pfam" id="PF13966">
    <property type="entry name" value="zf-RVT"/>
    <property type="match status" value="1"/>
</dbReference>
<sequence>MLNHRFEAMQHLSFVVGENSAFYLWHDPWLAASPLIEYLGFDIVSVSESYNLARVNTITCGRTWTPSSSNHVLVIDLRMLLSTCTISQRDEVLWDGSKKVNLSLIWQSIRRTGNPPPWYDVVWHSFAIPKCAFFTWLALRKRLLTKDRMLVWGMQVNPRCVLCSSANETIEHICCLCPVTYILIRSSGIALSTCWDDWCSGNFLREPTSRVKHMMGLLHISVVIYTVWQERNNRIHQRERPRRTSQLVHDVKRMVREKLFTCTLFRKQANRDCNLVSLIY</sequence>
<dbReference type="AlphaFoldDB" id="A0AAD8GNU1"/>
<reference evidence="2" key="1">
    <citation type="submission" date="2023-02" db="EMBL/GenBank/DDBJ databases">
        <title>Genome of toxic invasive species Heracleum sosnowskyi carries increased number of genes despite the absence of recent whole-genome duplications.</title>
        <authorList>
            <person name="Schelkunov M."/>
            <person name="Shtratnikova V."/>
            <person name="Makarenko M."/>
            <person name="Klepikova A."/>
            <person name="Omelchenko D."/>
            <person name="Novikova G."/>
            <person name="Obukhova E."/>
            <person name="Bogdanov V."/>
            <person name="Penin A."/>
            <person name="Logacheva M."/>
        </authorList>
    </citation>
    <scope>NUCLEOTIDE SEQUENCE</scope>
    <source>
        <strain evidence="2">Hsosn_3</strain>
        <tissue evidence="2">Leaf</tissue>
    </source>
</reference>
<evidence type="ECO:0000259" key="1">
    <source>
        <dbReference type="Pfam" id="PF13966"/>
    </source>
</evidence>
<evidence type="ECO:0000313" key="3">
    <source>
        <dbReference type="Proteomes" id="UP001237642"/>
    </source>
</evidence>
<dbReference type="InterPro" id="IPR026960">
    <property type="entry name" value="RVT-Znf"/>
</dbReference>
<organism evidence="2 3">
    <name type="scientific">Heracleum sosnowskyi</name>
    <dbReference type="NCBI Taxonomy" id="360622"/>
    <lineage>
        <taxon>Eukaryota</taxon>
        <taxon>Viridiplantae</taxon>
        <taxon>Streptophyta</taxon>
        <taxon>Embryophyta</taxon>
        <taxon>Tracheophyta</taxon>
        <taxon>Spermatophyta</taxon>
        <taxon>Magnoliopsida</taxon>
        <taxon>eudicotyledons</taxon>
        <taxon>Gunneridae</taxon>
        <taxon>Pentapetalae</taxon>
        <taxon>asterids</taxon>
        <taxon>campanulids</taxon>
        <taxon>Apiales</taxon>
        <taxon>Apiaceae</taxon>
        <taxon>Apioideae</taxon>
        <taxon>apioid superclade</taxon>
        <taxon>Tordylieae</taxon>
        <taxon>Tordyliinae</taxon>
        <taxon>Heracleum</taxon>
    </lineage>
</organism>